<dbReference type="Pfam" id="PF10507">
    <property type="entry name" value="TMEM65"/>
    <property type="match status" value="1"/>
</dbReference>
<dbReference type="PANTHER" id="PTHR21706">
    <property type="entry name" value="TRANSMEMBRANE PROTEIN 65"/>
    <property type="match status" value="1"/>
</dbReference>
<evidence type="ECO:0000256" key="3">
    <source>
        <dbReference type="ARBA" id="ARBA00022989"/>
    </source>
</evidence>
<evidence type="ECO:0000256" key="5">
    <source>
        <dbReference type="SAM" id="Phobius"/>
    </source>
</evidence>
<dbReference type="PANTHER" id="PTHR21706:SF15">
    <property type="entry name" value="TRANSMEMBRANE PROTEIN 65"/>
    <property type="match status" value="1"/>
</dbReference>
<reference evidence="7" key="1">
    <citation type="journal article" date="2021" name="Sci. Rep.">
        <title>Diploid genomic architecture of Nitzschia inconspicua, an elite biomass production diatom.</title>
        <authorList>
            <person name="Oliver A."/>
            <person name="Podell S."/>
            <person name="Pinowska A."/>
            <person name="Traller J.C."/>
            <person name="Smith S.R."/>
            <person name="McClure R."/>
            <person name="Beliaev A."/>
            <person name="Bohutskyi P."/>
            <person name="Hill E.A."/>
            <person name="Rabines A."/>
            <person name="Zheng H."/>
            <person name="Allen L.Z."/>
            <person name="Kuo A."/>
            <person name="Grigoriev I.V."/>
            <person name="Allen A.E."/>
            <person name="Hazlebeck D."/>
            <person name="Allen E.E."/>
        </authorList>
    </citation>
    <scope>NUCLEOTIDE SEQUENCE</scope>
    <source>
        <strain evidence="7">Hildebrandi</strain>
    </source>
</reference>
<keyword evidence="4 5" id="KW-0472">Membrane</keyword>
<dbReference type="EMBL" id="JAGRRH010000007">
    <property type="protein sequence ID" value="KAG7366582.1"/>
    <property type="molecule type" value="Genomic_DNA"/>
</dbReference>
<dbReference type="InterPro" id="IPR002912">
    <property type="entry name" value="ACT_dom"/>
</dbReference>
<evidence type="ECO:0000256" key="1">
    <source>
        <dbReference type="ARBA" id="ARBA00004141"/>
    </source>
</evidence>
<dbReference type="Proteomes" id="UP000693970">
    <property type="component" value="Unassembled WGS sequence"/>
</dbReference>
<keyword evidence="2 5" id="KW-0812">Transmembrane</keyword>
<evidence type="ECO:0000256" key="2">
    <source>
        <dbReference type="ARBA" id="ARBA00022692"/>
    </source>
</evidence>
<dbReference type="GO" id="GO:0005739">
    <property type="term" value="C:mitochondrion"/>
    <property type="evidence" value="ECO:0007669"/>
    <property type="project" value="TreeGrafter"/>
</dbReference>
<evidence type="ECO:0000313" key="8">
    <source>
        <dbReference type="Proteomes" id="UP000693970"/>
    </source>
</evidence>
<feature type="domain" description="ACT" evidence="6">
    <location>
        <begin position="231"/>
        <end position="324"/>
    </location>
</feature>
<gene>
    <name evidence="7" type="ORF">IV203_029252</name>
</gene>
<evidence type="ECO:0000256" key="4">
    <source>
        <dbReference type="ARBA" id="ARBA00023136"/>
    </source>
</evidence>
<accession>A0A9K3Q088</accession>
<name>A0A9K3Q088_9STRA</name>
<reference evidence="7" key="2">
    <citation type="submission" date="2021-04" db="EMBL/GenBank/DDBJ databases">
        <authorList>
            <person name="Podell S."/>
        </authorList>
    </citation>
    <scope>NUCLEOTIDE SEQUENCE</scope>
    <source>
        <strain evidence="7">Hildebrandi</strain>
    </source>
</reference>
<dbReference type="InterPro" id="IPR019537">
    <property type="entry name" value="TMEM65"/>
</dbReference>
<evidence type="ECO:0000313" key="7">
    <source>
        <dbReference type="EMBL" id="KAG7366582.1"/>
    </source>
</evidence>
<feature type="transmembrane region" description="Helical" evidence="5">
    <location>
        <begin position="175"/>
        <end position="196"/>
    </location>
</feature>
<keyword evidence="8" id="KW-1185">Reference proteome</keyword>
<keyword evidence="3 5" id="KW-1133">Transmembrane helix</keyword>
<dbReference type="GO" id="GO:0016020">
    <property type="term" value="C:membrane"/>
    <property type="evidence" value="ECO:0007669"/>
    <property type="project" value="UniProtKB-SubCell"/>
</dbReference>
<dbReference type="CDD" id="cd04873">
    <property type="entry name" value="ACT_UUR-ACR-like"/>
    <property type="match status" value="1"/>
</dbReference>
<feature type="transmembrane region" description="Helical" evidence="5">
    <location>
        <begin position="83"/>
        <end position="100"/>
    </location>
</feature>
<sequence length="362" mass="38846">MLSSCSSKRLLRFATTKRWVPSHSPKVVGSCGGGILSTTTTTTTRVSFSTSRRFRPSVVKKRSKSTVAAAADASVASPSRRQLWLVFCHAAVPMIGFGFTDQTVMLQAGNAVDCTLGVTFGLSTLAAAAIGQVVSDASGVVFGSSLERIATKFGLPPTNLTTAQRALPIVARTTFAGSLLGIIAGCMLGLVNLLFIDTTRSSTLKLQAFTEEQEFEFTIEASNAIRTNATALTVKGPDIDGLLASMTAALAVRGCSIVEIHAQRVEGSEDDPSEKMINDVFYVVNRETGAQYEDEELEELAEALLDSTRAPMNINVVKAQVHELENTNSYLKQRINKLEQLMYERQITLISSSGESRHPSAA</sequence>
<dbReference type="AlphaFoldDB" id="A0A9K3Q088"/>
<protein>
    <submittedName>
        <fullName evidence="7">Transmembrane protein</fullName>
    </submittedName>
</protein>
<comment type="subcellular location">
    <subcellularLocation>
        <location evidence="1">Membrane</location>
        <topology evidence="1">Multi-pass membrane protein</topology>
    </subcellularLocation>
</comment>
<dbReference type="OrthoDB" id="430821at2759"/>
<comment type="caution">
    <text evidence="7">The sequence shown here is derived from an EMBL/GenBank/DDBJ whole genome shotgun (WGS) entry which is preliminary data.</text>
</comment>
<evidence type="ECO:0000259" key="6">
    <source>
        <dbReference type="PROSITE" id="PS51671"/>
    </source>
</evidence>
<proteinExistence type="predicted"/>
<organism evidence="7 8">
    <name type="scientific">Nitzschia inconspicua</name>
    <dbReference type="NCBI Taxonomy" id="303405"/>
    <lineage>
        <taxon>Eukaryota</taxon>
        <taxon>Sar</taxon>
        <taxon>Stramenopiles</taxon>
        <taxon>Ochrophyta</taxon>
        <taxon>Bacillariophyta</taxon>
        <taxon>Bacillariophyceae</taxon>
        <taxon>Bacillariophycidae</taxon>
        <taxon>Bacillariales</taxon>
        <taxon>Bacillariaceae</taxon>
        <taxon>Nitzschia</taxon>
    </lineage>
</organism>
<dbReference type="PROSITE" id="PS51671">
    <property type="entry name" value="ACT"/>
    <property type="match status" value="1"/>
</dbReference>